<evidence type="ECO:0000256" key="4">
    <source>
        <dbReference type="ARBA" id="ARBA00022691"/>
    </source>
</evidence>
<protein>
    <recommendedName>
        <fullName evidence="1">DNA (cytosine-5-)-methyltransferase</fullName>
        <ecNumber evidence="1">2.1.1.37</ecNumber>
    </recommendedName>
</protein>
<accession>A0AAQ4D6R2</accession>
<evidence type="ECO:0000256" key="3">
    <source>
        <dbReference type="ARBA" id="ARBA00022679"/>
    </source>
</evidence>
<dbReference type="Gene3D" id="3.40.50.150">
    <property type="entry name" value="Vaccinia Virus protein VP39"/>
    <property type="match status" value="1"/>
</dbReference>
<keyword evidence="7" id="KW-1185">Reference proteome</keyword>
<dbReference type="SUPFAM" id="SSF53335">
    <property type="entry name" value="S-adenosyl-L-methionine-dependent methyltransferases"/>
    <property type="match status" value="1"/>
</dbReference>
<comment type="caution">
    <text evidence="6">The sequence shown here is derived from an EMBL/GenBank/DDBJ whole genome shotgun (WGS) entry which is preliminary data.</text>
</comment>
<keyword evidence="4 5" id="KW-0949">S-adenosyl-L-methionine</keyword>
<organism evidence="6 7">
    <name type="scientific">Amblyomma americanum</name>
    <name type="common">Lone star tick</name>
    <dbReference type="NCBI Taxonomy" id="6943"/>
    <lineage>
        <taxon>Eukaryota</taxon>
        <taxon>Metazoa</taxon>
        <taxon>Ecdysozoa</taxon>
        <taxon>Arthropoda</taxon>
        <taxon>Chelicerata</taxon>
        <taxon>Arachnida</taxon>
        <taxon>Acari</taxon>
        <taxon>Parasitiformes</taxon>
        <taxon>Ixodida</taxon>
        <taxon>Ixodoidea</taxon>
        <taxon>Ixodidae</taxon>
        <taxon>Amblyomminae</taxon>
        <taxon>Amblyomma</taxon>
    </lineage>
</organism>
<dbReference type="GO" id="GO:0003886">
    <property type="term" value="F:DNA (cytosine-5-)-methyltransferase activity"/>
    <property type="evidence" value="ECO:0007669"/>
    <property type="project" value="UniProtKB-EC"/>
</dbReference>
<evidence type="ECO:0000256" key="1">
    <source>
        <dbReference type="ARBA" id="ARBA00011975"/>
    </source>
</evidence>
<dbReference type="GO" id="GO:0032259">
    <property type="term" value="P:methylation"/>
    <property type="evidence" value="ECO:0007669"/>
    <property type="project" value="UniProtKB-KW"/>
</dbReference>
<keyword evidence="2 5" id="KW-0489">Methyltransferase</keyword>
<dbReference type="PROSITE" id="PS00094">
    <property type="entry name" value="C5_MTASE_1"/>
    <property type="match status" value="1"/>
</dbReference>
<feature type="active site" evidence="5">
    <location>
        <position position="151"/>
    </location>
</feature>
<dbReference type="Proteomes" id="UP001321473">
    <property type="component" value="Unassembled WGS sequence"/>
</dbReference>
<dbReference type="PANTHER" id="PTHR23068">
    <property type="entry name" value="DNA CYTOSINE-5- -METHYLTRANSFERASE 3-RELATED"/>
    <property type="match status" value="1"/>
</dbReference>
<evidence type="ECO:0000313" key="6">
    <source>
        <dbReference type="EMBL" id="KAK8758152.1"/>
    </source>
</evidence>
<dbReference type="EMBL" id="JARKHS020034424">
    <property type="protein sequence ID" value="KAK8758152.1"/>
    <property type="molecule type" value="Genomic_DNA"/>
</dbReference>
<evidence type="ECO:0000256" key="2">
    <source>
        <dbReference type="ARBA" id="ARBA00022603"/>
    </source>
</evidence>
<proteinExistence type="inferred from homology"/>
<dbReference type="Pfam" id="PF00145">
    <property type="entry name" value="DNA_methylase"/>
    <property type="match status" value="1"/>
</dbReference>
<dbReference type="InterPro" id="IPR018117">
    <property type="entry name" value="C5_DNA_meth_AS"/>
</dbReference>
<dbReference type="InterPro" id="IPR029063">
    <property type="entry name" value="SAM-dependent_MTases_sf"/>
</dbReference>
<gene>
    <name evidence="6" type="ORF">V5799_004212</name>
</gene>
<dbReference type="PROSITE" id="PS51679">
    <property type="entry name" value="SAM_MT_C5"/>
    <property type="match status" value="1"/>
</dbReference>
<sequence length="297" mass="33435">MVIVWLPCRCLCSHCLRRLVGENEPEKCHLCSGHSAGLLRPRPDWEPRVLEFFRPEHQCGGPAPDPMPHGQRRGLRVLSLFDGIATGKYVLDQLGILVEAYFASEVDKDAIHVGITQHGTTITYLGNVQALDAAQLERLCPIDLLIGGSPCNDISLVNPDRKGLYDPTGTGILFFEFYRVLRTLQLANGNRHLFWMFENVAAMPREYRRTISRFLQCEPALLDGRFFSPQARARLFWGNIPGMYASLHLDQLQQSASLDNILDPLLNRKAMVSTGRKQGKEAVMRILLPVGLKEEKC</sequence>
<evidence type="ECO:0000256" key="5">
    <source>
        <dbReference type="PROSITE-ProRule" id="PRU01016"/>
    </source>
</evidence>
<dbReference type="EC" id="2.1.1.37" evidence="1"/>
<comment type="similarity">
    <text evidence="5">Belongs to the class I-like SAM-binding methyltransferase superfamily. C5-methyltransferase family.</text>
</comment>
<dbReference type="AlphaFoldDB" id="A0AAQ4D6R2"/>
<reference evidence="6 7" key="1">
    <citation type="journal article" date="2023" name="Arcadia Sci">
        <title>De novo assembly of a long-read Amblyomma americanum tick genome.</title>
        <authorList>
            <person name="Chou S."/>
            <person name="Poskanzer K.E."/>
            <person name="Rollins M."/>
            <person name="Thuy-Boun P.S."/>
        </authorList>
    </citation>
    <scope>NUCLEOTIDE SEQUENCE [LARGE SCALE GENOMIC DNA]</scope>
    <source>
        <strain evidence="6">F_SG_1</strain>
        <tissue evidence="6">Salivary glands</tissue>
    </source>
</reference>
<evidence type="ECO:0000313" key="7">
    <source>
        <dbReference type="Proteomes" id="UP001321473"/>
    </source>
</evidence>
<dbReference type="PANTHER" id="PTHR23068:SF25">
    <property type="entry name" value="DNA (CYTOSINE-5)-METHYLTRANSFERASE DRM2"/>
    <property type="match status" value="1"/>
</dbReference>
<dbReference type="GO" id="GO:0005634">
    <property type="term" value="C:nucleus"/>
    <property type="evidence" value="ECO:0007669"/>
    <property type="project" value="TreeGrafter"/>
</dbReference>
<keyword evidence="3 5" id="KW-0808">Transferase</keyword>
<dbReference type="InterPro" id="IPR050390">
    <property type="entry name" value="C5-Methyltransferase"/>
</dbReference>
<dbReference type="InterPro" id="IPR001525">
    <property type="entry name" value="C5_MeTfrase"/>
</dbReference>
<name>A0AAQ4D6R2_AMBAM</name>